<sequence length="518" mass="58740">MTYCLPKPIKFFLLNLAAWLTITPTVVLFKIYKKIIHLILEIKHGKSFGGMMDCSDAFFCLPGPSKCCITVLLIVRSKKEIDLLNILRDIFKEKVFNHPDKFPKLTSTLHFCSGYPYWQKDDVKLDDAVRLLKLPENEIFTEECLKRVTGEITNSKNPKNDTILWDIHVSKHHLQGNFKDSHYRYPVVTRFHHSIGDGTALMALLIQLLAEENCQNYSAELLKKFTEKVPNQKYKTVWTILKLYIHKTVKAILLYLEVIFISLGKIGYYTRLAPIDVNALHGTNYSGDKIAVWAAEEKPECIPLVKKIKTHANSRFTPVLATALSASLTKFFQRNSLPIPDCTSGLIAQLLDFSFAENSDTVKLDNKSAGAIFTLHSTHKFKTLMDALDQVTKQMSSDMKLADGLINYFFLSKIFGNIPMKLLAPQMGLKAQTFLLTNVPGGSQIKMRNGCVIEKVIPFAPNVSDVGISFAVLTYDDRFHIGVLIDKSLKVPQSEVQKIANDILYYIKLMYIESKKMV</sequence>
<keyword evidence="4" id="KW-1185">Reference proteome</keyword>
<dbReference type="GO" id="GO:0005886">
    <property type="term" value="C:plasma membrane"/>
    <property type="evidence" value="ECO:0007669"/>
    <property type="project" value="TreeGrafter"/>
</dbReference>
<keyword evidence="1" id="KW-0812">Transmembrane</keyword>
<protein>
    <recommendedName>
        <fullName evidence="2">O-acyltransferase WSD1 C-terminal domain-containing protein</fullName>
    </recommendedName>
</protein>
<reference evidence="3" key="1">
    <citation type="submission" date="2022-01" db="EMBL/GenBank/DDBJ databases">
        <authorList>
            <person name="King R."/>
        </authorList>
    </citation>
    <scope>NUCLEOTIDE SEQUENCE</scope>
</reference>
<dbReference type="AlphaFoldDB" id="A0A9N9MEG3"/>
<dbReference type="InterPro" id="IPR009721">
    <property type="entry name" value="O-acyltransferase_WSD1_C"/>
</dbReference>
<dbReference type="InterPro" id="IPR045034">
    <property type="entry name" value="O-acyltransferase_WSD1-like"/>
</dbReference>
<evidence type="ECO:0000259" key="2">
    <source>
        <dbReference type="Pfam" id="PF06974"/>
    </source>
</evidence>
<dbReference type="GO" id="GO:0019432">
    <property type="term" value="P:triglyceride biosynthetic process"/>
    <property type="evidence" value="ECO:0007669"/>
    <property type="project" value="TreeGrafter"/>
</dbReference>
<evidence type="ECO:0000256" key="1">
    <source>
        <dbReference type="SAM" id="Phobius"/>
    </source>
</evidence>
<proteinExistence type="predicted"/>
<gene>
    <name evidence="3" type="ORF">CEUTPL_LOCUS856</name>
</gene>
<organism evidence="3 4">
    <name type="scientific">Ceutorhynchus assimilis</name>
    <name type="common">cabbage seed weevil</name>
    <dbReference type="NCBI Taxonomy" id="467358"/>
    <lineage>
        <taxon>Eukaryota</taxon>
        <taxon>Metazoa</taxon>
        <taxon>Ecdysozoa</taxon>
        <taxon>Arthropoda</taxon>
        <taxon>Hexapoda</taxon>
        <taxon>Insecta</taxon>
        <taxon>Pterygota</taxon>
        <taxon>Neoptera</taxon>
        <taxon>Endopterygota</taxon>
        <taxon>Coleoptera</taxon>
        <taxon>Polyphaga</taxon>
        <taxon>Cucujiformia</taxon>
        <taxon>Curculionidae</taxon>
        <taxon>Ceutorhynchinae</taxon>
        <taxon>Ceutorhynchus</taxon>
    </lineage>
</organism>
<dbReference type="PANTHER" id="PTHR31650">
    <property type="entry name" value="O-ACYLTRANSFERASE (WSD1-LIKE) FAMILY PROTEIN"/>
    <property type="match status" value="1"/>
</dbReference>
<name>A0A9N9MEG3_9CUCU</name>
<dbReference type="EMBL" id="OU892277">
    <property type="protein sequence ID" value="CAG9760120.1"/>
    <property type="molecule type" value="Genomic_DNA"/>
</dbReference>
<dbReference type="GO" id="GO:0008374">
    <property type="term" value="F:O-acyltransferase activity"/>
    <property type="evidence" value="ECO:0007669"/>
    <property type="project" value="InterPro"/>
</dbReference>
<dbReference type="Pfam" id="PF06974">
    <property type="entry name" value="WS_DGAT_C"/>
    <property type="match status" value="1"/>
</dbReference>
<accession>A0A9N9MEG3</accession>
<feature type="domain" description="O-acyltransferase WSD1 C-terminal" evidence="2">
    <location>
        <begin position="372"/>
        <end position="489"/>
    </location>
</feature>
<feature type="transmembrane region" description="Helical" evidence="1">
    <location>
        <begin position="12"/>
        <end position="32"/>
    </location>
</feature>
<dbReference type="Proteomes" id="UP001152799">
    <property type="component" value="Chromosome 1"/>
</dbReference>
<evidence type="ECO:0000313" key="3">
    <source>
        <dbReference type="EMBL" id="CAG9760120.1"/>
    </source>
</evidence>
<dbReference type="PANTHER" id="PTHR31650:SF1">
    <property type="entry name" value="WAX ESTER SYNTHASE_DIACYLGLYCEROL ACYLTRANSFERASE 4-RELATED"/>
    <property type="match status" value="1"/>
</dbReference>
<keyword evidence="1" id="KW-0472">Membrane</keyword>
<keyword evidence="1" id="KW-1133">Transmembrane helix</keyword>
<evidence type="ECO:0000313" key="4">
    <source>
        <dbReference type="Proteomes" id="UP001152799"/>
    </source>
</evidence>
<dbReference type="OrthoDB" id="619536at2759"/>